<dbReference type="EMBL" id="QJKB01000003">
    <property type="protein sequence ID" value="PXX43796.1"/>
    <property type="molecule type" value="Genomic_DNA"/>
</dbReference>
<keyword evidence="8" id="KW-0812">Transmembrane</keyword>
<dbReference type="OrthoDB" id="9781963at2"/>
<evidence type="ECO:0000256" key="5">
    <source>
        <dbReference type="ARBA" id="ARBA00022833"/>
    </source>
</evidence>
<proteinExistence type="inferred from homology"/>
<evidence type="ECO:0000313" key="9">
    <source>
        <dbReference type="EMBL" id="PXX43796.1"/>
    </source>
</evidence>
<dbReference type="AlphaFoldDB" id="A0A318JAS2"/>
<dbReference type="PANTHER" id="PTHR39188">
    <property type="entry name" value="MEMBRANE-ASSOCIATED ZINC METALLOPROTEASE M50B"/>
    <property type="match status" value="1"/>
</dbReference>
<dbReference type="GO" id="GO:0006508">
    <property type="term" value="P:proteolysis"/>
    <property type="evidence" value="ECO:0007669"/>
    <property type="project" value="UniProtKB-KW"/>
</dbReference>
<gene>
    <name evidence="9" type="ORF">DFR42_10364</name>
</gene>
<name>A0A318JAS2_9BURK</name>
<comment type="caution">
    <text evidence="9">The sequence shown here is derived from an EMBL/GenBank/DDBJ whole genome shotgun (WGS) entry which is preliminary data.</text>
</comment>
<evidence type="ECO:0000256" key="7">
    <source>
        <dbReference type="SAM" id="MobiDB-lite"/>
    </source>
</evidence>
<protein>
    <recommendedName>
        <fullName evidence="11">Zn-dependent protease</fullName>
    </recommendedName>
</protein>
<evidence type="ECO:0008006" key="11">
    <source>
        <dbReference type="Google" id="ProtNLM"/>
    </source>
</evidence>
<feature type="transmembrane region" description="Helical" evidence="8">
    <location>
        <begin position="139"/>
        <end position="161"/>
    </location>
</feature>
<evidence type="ECO:0000256" key="4">
    <source>
        <dbReference type="ARBA" id="ARBA00022801"/>
    </source>
</evidence>
<evidence type="ECO:0000256" key="8">
    <source>
        <dbReference type="SAM" id="Phobius"/>
    </source>
</evidence>
<keyword evidence="5" id="KW-0862">Zinc</keyword>
<dbReference type="PANTHER" id="PTHR39188:SF3">
    <property type="entry name" value="STAGE IV SPORULATION PROTEIN FB"/>
    <property type="match status" value="1"/>
</dbReference>
<feature type="transmembrane region" description="Helical" evidence="8">
    <location>
        <begin position="25"/>
        <end position="52"/>
    </location>
</feature>
<keyword evidence="8" id="KW-1133">Transmembrane helix</keyword>
<organism evidence="9 10">
    <name type="scientific">Undibacterium pigrum</name>
    <dbReference type="NCBI Taxonomy" id="401470"/>
    <lineage>
        <taxon>Bacteria</taxon>
        <taxon>Pseudomonadati</taxon>
        <taxon>Pseudomonadota</taxon>
        <taxon>Betaproteobacteria</taxon>
        <taxon>Burkholderiales</taxon>
        <taxon>Oxalobacteraceae</taxon>
        <taxon>Undibacterium</taxon>
    </lineage>
</organism>
<keyword evidence="3" id="KW-0645">Protease</keyword>
<keyword evidence="6" id="KW-0482">Metalloprotease</keyword>
<keyword evidence="8" id="KW-0472">Membrane</keyword>
<feature type="compositionally biased region" description="Basic and acidic residues" evidence="7">
    <location>
        <begin position="189"/>
        <end position="202"/>
    </location>
</feature>
<dbReference type="Proteomes" id="UP000247792">
    <property type="component" value="Unassembled WGS sequence"/>
</dbReference>
<feature type="transmembrane region" description="Helical" evidence="8">
    <location>
        <begin position="93"/>
        <end position="119"/>
    </location>
</feature>
<evidence type="ECO:0000256" key="1">
    <source>
        <dbReference type="ARBA" id="ARBA00001947"/>
    </source>
</evidence>
<evidence type="ECO:0000256" key="2">
    <source>
        <dbReference type="ARBA" id="ARBA00007931"/>
    </source>
</evidence>
<keyword evidence="4" id="KW-0378">Hydrolase</keyword>
<evidence type="ECO:0000256" key="3">
    <source>
        <dbReference type="ARBA" id="ARBA00022670"/>
    </source>
</evidence>
<accession>A0A318JAS2</accession>
<evidence type="ECO:0000256" key="6">
    <source>
        <dbReference type="ARBA" id="ARBA00023049"/>
    </source>
</evidence>
<reference evidence="9 10" key="1">
    <citation type="submission" date="2018-05" db="EMBL/GenBank/DDBJ databases">
        <title>Genomic Encyclopedia of Type Strains, Phase IV (KMG-IV): sequencing the most valuable type-strain genomes for metagenomic binning, comparative biology and taxonomic classification.</title>
        <authorList>
            <person name="Goeker M."/>
        </authorList>
    </citation>
    <scope>NUCLEOTIDE SEQUENCE [LARGE SCALE GENOMIC DNA]</scope>
    <source>
        <strain evidence="9 10">DSM 19792</strain>
    </source>
</reference>
<comment type="cofactor">
    <cofactor evidence="1">
        <name>Zn(2+)</name>
        <dbReference type="ChEBI" id="CHEBI:29105"/>
    </cofactor>
</comment>
<feature type="region of interest" description="Disordered" evidence="7">
    <location>
        <begin position="182"/>
        <end position="202"/>
    </location>
</feature>
<comment type="similarity">
    <text evidence="2">Belongs to the peptidase M50B family.</text>
</comment>
<dbReference type="RefSeq" id="WP_110255084.1">
    <property type="nucleotide sequence ID" value="NZ_QJKB01000003.1"/>
</dbReference>
<sequence>MDSAYWKLAHWKRIPVYAHWTILLWFPWALIQGIKLVWLFPSFLAFVTILLFHEFGHAIAARYTDTKVYAIKLFLMHGECSHETPYYESEDILIAWGGVLGQLLLLVLAVVAQYLLFYFSTMWMYQLSPVFDVLTKTNLIIIAFNLIPVKPLDGVIAWRIIPFVLLKIRTKKAGILSRFAKRQQTSGSKTKEQTEEKNADKIAQELFDRLKK</sequence>
<keyword evidence="10" id="KW-1185">Reference proteome</keyword>
<dbReference type="GO" id="GO:0008237">
    <property type="term" value="F:metallopeptidase activity"/>
    <property type="evidence" value="ECO:0007669"/>
    <property type="project" value="UniProtKB-KW"/>
</dbReference>
<evidence type="ECO:0000313" key="10">
    <source>
        <dbReference type="Proteomes" id="UP000247792"/>
    </source>
</evidence>